<dbReference type="AlphaFoldDB" id="A0A918NXG3"/>
<evidence type="ECO:0000256" key="1">
    <source>
        <dbReference type="ARBA" id="ARBA00004365"/>
    </source>
</evidence>
<comment type="caution">
    <text evidence="11">The sequence shown here is derived from an EMBL/GenBank/DDBJ whole genome shotgun (WGS) entry which is preliminary data.</text>
</comment>
<dbReference type="GO" id="GO:0044780">
    <property type="term" value="P:bacterial-type flagellum assembly"/>
    <property type="evidence" value="ECO:0007669"/>
    <property type="project" value="InterPro"/>
</dbReference>
<keyword evidence="11" id="KW-0966">Cell projection</keyword>
<keyword evidence="5 7" id="KW-0964">Secreted</keyword>
<evidence type="ECO:0000259" key="9">
    <source>
        <dbReference type="Pfam" id="PF06429"/>
    </source>
</evidence>
<organism evidence="11 12">
    <name type="scientific">Paludibacterium paludis</name>
    <dbReference type="NCBI Taxonomy" id="1225769"/>
    <lineage>
        <taxon>Bacteria</taxon>
        <taxon>Pseudomonadati</taxon>
        <taxon>Pseudomonadota</taxon>
        <taxon>Betaproteobacteria</taxon>
        <taxon>Neisseriales</taxon>
        <taxon>Chromobacteriaceae</taxon>
        <taxon>Paludibacterium</taxon>
    </lineage>
</organism>
<dbReference type="Proteomes" id="UP000645257">
    <property type="component" value="Unassembled WGS sequence"/>
</dbReference>
<evidence type="ECO:0000256" key="8">
    <source>
        <dbReference type="SAM" id="MobiDB-lite"/>
    </source>
</evidence>
<dbReference type="PANTHER" id="PTHR30033">
    <property type="entry name" value="FLAGELLAR HOOK-ASSOCIATED PROTEIN 1"/>
    <property type="match status" value="1"/>
</dbReference>
<name>A0A918NXG3_9NEIS</name>
<dbReference type="InterPro" id="IPR053927">
    <property type="entry name" value="FlgK_helical"/>
</dbReference>
<evidence type="ECO:0000259" key="10">
    <source>
        <dbReference type="Pfam" id="PF22638"/>
    </source>
</evidence>
<comment type="similarity">
    <text evidence="3 7">Belongs to the flagella basal body rod proteins family.</text>
</comment>
<evidence type="ECO:0000313" key="12">
    <source>
        <dbReference type="Proteomes" id="UP000645257"/>
    </source>
</evidence>
<gene>
    <name evidence="11" type="primary">lfgK</name>
    <name evidence="7" type="synonym">flgK</name>
    <name evidence="11" type="ORF">GCM10011289_04210</name>
</gene>
<feature type="domain" description="Flagellar basal-body/hook protein C-terminal" evidence="9">
    <location>
        <begin position="416"/>
        <end position="455"/>
    </location>
</feature>
<comment type="subcellular location">
    <subcellularLocation>
        <location evidence="1 7">Bacterial flagellum</location>
    </subcellularLocation>
    <subcellularLocation>
        <location evidence="2 7">Secreted</location>
    </subcellularLocation>
</comment>
<evidence type="ECO:0000256" key="6">
    <source>
        <dbReference type="ARBA" id="ARBA00023143"/>
    </source>
</evidence>
<evidence type="ECO:0000256" key="5">
    <source>
        <dbReference type="ARBA" id="ARBA00022525"/>
    </source>
</evidence>
<keyword evidence="11" id="KW-0282">Flagellum</keyword>
<dbReference type="InterPro" id="IPR010930">
    <property type="entry name" value="Flg_bb/hook_C_dom"/>
</dbReference>
<dbReference type="Pfam" id="PF06429">
    <property type="entry name" value="Flg_bbr_C"/>
    <property type="match status" value="1"/>
</dbReference>
<evidence type="ECO:0000256" key="3">
    <source>
        <dbReference type="ARBA" id="ARBA00009677"/>
    </source>
</evidence>
<keyword evidence="12" id="KW-1185">Reference proteome</keyword>
<evidence type="ECO:0000256" key="7">
    <source>
        <dbReference type="RuleBase" id="RU362065"/>
    </source>
</evidence>
<feature type="domain" description="Flagellar hook-associated protein FlgK helical" evidence="10">
    <location>
        <begin position="91"/>
        <end position="321"/>
    </location>
</feature>
<evidence type="ECO:0000256" key="2">
    <source>
        <dbReference type="ARBA" id="ARBA00004613"/>
    </source>
</evidence>
<dbReference type="GO" id="GO:0005576">
    <property type="term" value="C:extracellular region"/>
    <property type="evidence" value="ECO:0007669"/>
    <property type="project" value="UniProtKB-SubCell"/>
</dbReference>
<proteinExistence type="inferred from homology"/>
<dbReference type="RefSeq" id="WP_189530618.1">
    <property type="nucleotide sequence ID" value="NZ_BMYX01000001.1"/>
</dbReference>
<dbReference type="PANTHER" id="PTHR30033:SF1">
    <property type="entry name" value="FLAGELLAR HOOK-ASSOCIATED PROTEIN 1"/>
    <property type="match status" value="1"/>
</dbReference>
<dbReference type="EMBL" id="BMYX01000001">
    <property type="protein sequence ID" value="GGY04832.1"/>
    <property type="molecule type" value="Genomic_DNA"/>
</dbReference>
<reference evidence="11" key="2">
    <citation type="submission" date="2020-09" db="EMBL/GenBank/DDBJ databases">
        <authorList>
            <person name="Sun Q."/>
            <person name="Kim S."/>
        </authorList>
    </citation>
    <scope>NUCLEOTIDE SEQUENCE</scope>
    <source>
        <strain evidence="11">KCTC 32182</strain>
    </source>
</reference>
<dbReference type="InterPro" id="IPR002371">
    <property type="entry name" value="FlgK"/>
</dbReference>
<dbReference type="NCBIfam" id="TIGR02492">
    <property type="entry name" value="flgK_ends"/>
    <property type="match status" value="1"/>
</dbReference>
<dbReference type="Pfam" id="PF22638">
    <property type="entry name" value="FlgK_D1"/>
    <property type="match status" value="1"/>
</dbReference>
<dbReference type="GO" id="GO:0009424">
    <property type="term" value="C:bacterial-type flagellum hook"/>
    <property type="evidence" value="ECO:0007669"/>
    <property type="project" value="UniProtKB-UniRule"/>
</dbReference>
<accession>A0A918NXG3</accession>
<evidence type="ECO:0000313" key="11">
    <source>
        <dbReference type="EMBL" id="GGY04832.1"/>
    </source>
</evidence>
<dbReference type="GO" id="GO:0005198">
    <property type="term" value="F:structural molecule activity"/>
    <property type="evidence" value="ECO:0007669"/>
    <property type="project" value="UniProtKB-UniRule"/>
</dbReference>
<keyword evidence="11" id="KW-0969">Cilium</keyword>
<sequence length="457" mass="48395">MSIISNALSGAVAAQAGLSATSQNISNQLTEGYSRQSVVLNAVSPMAAAGLNAGSGVEVTSIRRMTDTYKTLQLWQSSTLKGGFDSQQPYMTQLEKVMGDEGSSLAGGIDNFFKAVNAVTTEVTSQPLRQQVIDQAQALGQRFNYQARVMGQQRNTVQEQRRVSVAQVNTLTGNIAELNKQIALAAARGGSPSGLLDERDRKVDQLASLVDIQVIGDIGATVNITLKNGQPLVLNTTSSTLTVASQVDGSQALTVEFANETFKLDSKQIGGQLGGLSIYENDVLLPTLSTIQTMASDLASRVNATLGGGYDLDGNPGKPLFVYDPSNPKGMLTANPSITFRQLGFSSDASKPADSGKLLELVGLKEQPVAALGMTSVADAYAQLIGRVGLQSSQNKSSLATSTTVRAQSESDWKTTSGVNRDEEAINLVQYQQMYLSNMKVVSVAGQLFESTLSMMN</sequence>
<dbReference type="SUPFAM" id="SSF64518">
    <property type="entry name" value="Phase 1 flagellin"/>
    <property type="match status" value="1"/>
</dbReference>
<keyword evidence="6 7" id="KW-0975">Bacterial flagellum</keyword>
<evidence type="ECO:0000256" key="4">
    <source>
        <dbReference type="ARBA" id="ARBA00016244"/>
    </source>
</evidence>
<protein>
    <recommendedName>
        <fullName evidence="4 7">Flagellar hook-associated protein 1</fullName>
        <shortName evidence="7">HAP1</shortName>
    </recommendedName>
</protein>
<reference evidence="11" key="1">
    <citation type="journal article" date="2014" name="Int. J. Syst. Evol. Microbiol.">
        <title>Complete genome sequence of Corynebacterium casei LMG S-19264T (=DSM 44701T), isolated from a smear-ripened cheese.</title>
        <authorList>
            <consortium name="US DOE Joint Genome Institute (JGI-PGF)"/>
            <person name="Walter F."/>
            <person name="Albersmeier A."/>
            <person name="Kalinowski J."/>
            <person name="Ruckert C."/>
        </authorList>
    </citation>
    <scope>NUCLEOTIDE SEQUENCE</scope>
    <source>
        <strain evidence="11">KCTC 32182</strain>
    </source>
</reference>
<feature type="region of interest" description="Disordered" evidence="8">
    <location>
        <begin position="396"/>
        <end position="418"/>
    </location>
</feature>
<dbReference type="PRINTS" id="PR01005">
    <property type="entry name" value="FLGHOOKAP1"/>
</dbReference>